<dbReference type="MGI" id="MGI:99673">
    <property type="gene designation" value="Adcy5"/>
</dbReference>
<reference evidence="1" key="2">
    <citation type="journal article" date="2000" name="Genome Res.">
        <title>Normalization and subtraction of cap-trapper-selected cDNAs to prepare full-length cDNA libraries for rapid discovery of new genes.</title>
        <authorList>
            <person name="Carninci P."/>
            <person name="Shibata Y."/>
            <person name="Hayatsu N."/>
            <person name="Sugahara Y."/>
            <person name="Shibata K."/>
            <person name="Itoh M."/>
            <person name="Konno H."/>
            <person name="Okazaki Y."/>
            <person name="Muramatsu M."/>
            <person name="Hayashizaki Y."/>
        </authorList>
    </citation>
    <scope>NUCLEOTIDE SEQUENCE</scope>
    <source>
        <strain evidence="1">C57BL/6J</strain>
        <tissue evidence="1">Corpora quadrigemina</tissue>
    </source>
</reference>
<reference evidence="1" key="4">
    <citation type="journal article" date="2001" name="Nature">
        <title>Functional annotation of a full-length mouse cDNA collection.</title>
        <authorList>
            <consortium name="The RIKEN Genome Exploration Research Group Phase II Team and the FANTOM Consortium"/>
        </authorList>
    </citation>
    <scope>NUCLEOTIDE SEQUENCE</scope>
    <source>
        <strain evidence="1">C57BL/6J</strain>
        <tissue evidence="1">Corpora quadrigemina</tissue>
    </source>
</reference>
<reference evidence="1" key="1">
    <citation type="journal article" date="1999" name="Methods Enzymol.">
        <title>High-efficiency full-length cDNA cloning.</title>
        <authorList>
            <person name="Carninci P."/>
            <person name="Hayashizaki Y."/>
        </authorList>
    </citation>
    <scope>NUCLEOTIDE SEQUENCE</scope>
    <source>
        <strain evidence="1">C57BL/6J</strain>
        <tissue evidence="1">Corpora quadrigemina</tissue>
    </source>
</reference>
<accession>Q3TQH8</accession>
<reference evidence="1" key="5">
    <citation type="journal article" date="2002" name="Nature">
        <title>Analysis of the mouse transcriptome based on functional annotation of 60,770 full-length cDNAs.</title>
        <authorList>
            <consortium name="The FANTOM Consortium and the RIKEN Genome Exploration Research Group Phase I and II Team"/>
        </authorList>
    </citation>
    <scope>NUCLEOTIDE SEQUENCE</scope>
    <source>
        <strain evidence="1">C57BL/6J</strain>
        <tissue evidence="1">Corpora quadrigemina</tissue>
    </source>
</reference>
<dbReference type="EMBL" id="AK163575">
    <property type="protein sequence ID" value="BAE37404.1"/>
    <property type="molecule type" value="mRNA"/>
</dbReference>
<evidence type="ECO:0000313" key="1">
    <source>
        <dbReference type="EMBL" id="BAE37404.1"/>
    </source>
</evidence>
<reference evidence="1" key="3">
    <citation type="journal article" date="2000" name="Genome Res.">
        <title>RIKEN integrated sequence analysis (RISA) system--384-format sequencing pipeline with 384 multicapillary sequencer.</title>
        <authorList>
            <person name="Shibata K."/>
            <person name="Itoh M."/>
            <person name="Aizawa K."/>
            <person name="Nagaoka S."/>
            <person name="Sasaki N."/>
            <person name="Carninci P."/>
            <person name="Konno H."/>
            <person name="Akiyama J."/>
            <person name="Nishi K."/>
            <person name="Kitsunai T."/>
            <person name="Tashiro H."/>
            <person name="Itoh M."/>
            <person name="Sumi N."/>
            <person name="Ishii Y."/>
            <person name="Nakamura S."/>
            <person name="Hazama M."/>
            <person name="Nishine T."/>
            <person name="Harada A."/>
            <person name="Yamamoto R."/>
            <person name="Matsumoto H."/>
            <person name="Sakaguchi S."/>
            <person name="Ikegami T."/>
            <person name="Kashiwagi K."/>
            <person name="Fujiwake S."/>
            <person name="Inoue K."/>
            <person name="Togawa Y."/>
            <person name="Izawa M."/>
            <person name="Ohara E."/>
            <person name="Watahiki M."/>
            <person name="Yoneda Y."/>
            <person name="Ishikawa T."/>
            <person name="Ozawa K."/>
            <person name="Tanaka T."/>
            <person name="Matsuura S."/>
            <person name="Kawai J."/>
            <person name="Okazaki Y."/>
            <person name="Muramatsu M."/>
            <person name="Inoue Y."/>
            <person name="Kira A."/>
            <person name="Hayashizaki Y."/>
        </authorList>
    </citation>
    <scope>NUCLEOTIDE SEQUENCE</scope>
    <source>
        <strain evidence="1">C57BL/6J</strain>
        <tissue evidence="1">Corpora quadrigemina</tissue>
    </source>
</reference>
<name>Q3TQH8_MOUSE</name>
<dbReference type="AGR" id="MGI:99673"/>
<gene>
    <name evidence="2" type="primary">Adcy5</name>
</gene>
<protein>
    <submittedName>
        <fullName evidence="1">Uncharacterized protein</fullName>
    </submittedName>
</protein>
<reference evidence="1" key="6">
    <citation type="submission" date="2004-04" db="EMBL/GenBank/DDBJ databases">
        <authorList>
            <person name="Arakawa T."/>
            <person name="Carninci P."/>
            <person name="Fukuda S."/>
            <person name="Hashizume W."/>
            <person name="Hayashida K."/>
            <person name="Hori F."/>
            <person name="Iida J."/>
            <person name="Imamura K."/>
            <person name="Imotani K."/>
            <person name="Itoh M."/>
            <person name="Kanagawa S."/>
            <person name="Kawai J."/>
            <person name="Kojima M."/>
            <person name="Konno H."/>
            <person name="Murata M."/>
            <person name="Nakamura M."/>
            <person name="Ninomiya N."/>
            <person name="Nishiyori H."/>
            <person name="Nomura K."/>
            <person name="Ohno M."/>
            <person name="Sakazume N."/>
            <person name="Sano H."/>
            <person name="Sasaki D."/>
            <person name="Shibata K."/>
            <person name="Shiraki T."/>
            <person name="Tagami M."/>
            <person name="Tagami Y."/>
            <person name="Waki K."/>
            <person name="Watahiki A."/>
            <person name="Muramatsu M."/>
            <person name="Hayashizaki Y."/>
        </authorList>
    </citation>
    <scope>NUCLEOTIDE SEQUENCE</scope>
    <source>
        <strain evidence="1">C57BL/6J</strain>
        <tissue evidence="1">Corpora quadrigemina</tissue>
    </source>
</reference>
<organism evidence="1">
    <name type="scientific">Mus musculus</name>
    <name type="common">Mouse</name>
    <dbReference type="NCBI Taxonomy" id="10090"/>
    <lineage>
        <taxon>Eukaryota</taxon>
        <taxon>Metazoa</taxon>
        <taxon>Chordata</taxon>
        <taxon>Craniata</taxon>
        <taxon>Vertebrata</taxon>
        <taxon>Euteleostomi</taxon>
        <taxon>Mammalia</taxon>
        <taxon>Eutheria</taxon>
        <taxon>Euarchontoglires</taxon>
        <taxon>Glires</taxon>
        <taxon>Rodentia</taxon>
        <taxon>Myomorpha</taxon>
        <taxon>Muroidea</taxon>
        <taxon>Muridae</taxon>
        <taxon>Murinae</taxon>
        <taxon>Mus</taxon>
        <taxon>Mus</taxon>
    </lineage>
</organism>
<dbReference type="AlphaFoldDB" id="Q3TQH8"/>
<reference evidence="1" key="7">
    <citation type="journal article" date="2005" name="Science">
        <title>The Transcriptional Landscape of the Mammalian Genome.</title>
        <authorList>
            <consortium name="The FANTOM Consortium"/>
            <consortium name="Riken Genome Exploration Research Group and Genome Science Group (Genome Network Project Core Group)"/>
        </authorList>
    </citation>
    <scope>NUCLEOTIDE SEQUENCE</scope>
    <source>
        <strain evidence="1">C57BL/6J</strain>
        <tissue evidence="1">Corpora quadrigemina</tissue>
    </source>
</reference>
<evidence type="ECO:0000313" key="2">
    <source>
        <dbReference type="MGI" id="MGI:99673"/>
    </source>
</evidence>
<reference evidence="1" key="8">
    <citation type="journal article" date="2005" name="Science">
        <title>Antisense Transcription in the Mammalian Transcriptome.</title>
        <authorList>
            <consortium name="RIKEN Genome Exploration Research Group and Genome Science Group (Genome Network Project Core Group) and the FANTOM Consortium"/>
        </authorList>
    </citation>
    <scope>NUCLEOTIDE SEQUENCE</scope>
    <source>
        <strain evidence="1">C57BL/6J</strain>
        <tissue evidence="1">Corpora quadrigemina</tissue>
    </source>
</reference>
<sequence>MSFTSPKKQSPDPRLLPLPLFCALPLPEFCTALTSVWGLLLSHRSQVPSPPHVLPTPVGYCLASNQSTVCVLSLYCVSPWRLLPTPAVTGDSVQCQLFLPSKGCVHSFYSCSCKNDTIMISHGN</sequence>
<proteinExistence type="evidence at transcript level"/>